<dbReference type="GO" id="GO:0006526">
    <property type="term" value="P:L-arginine biosynthetic process"/>
    <property type="evidence" value="ECO:0007669"/>
    <property type="project" value="UniProtKB-UniRule"/>
</dbReference>
<comment type="miscellaneous">
    <text evidence="8">In bacteria which possess the bifunctional enzyme ornithine acetyltransferase/N-acetylglutamate synthase (ArgJ), ArgA fulfills an anaplerotic role.</text>
</comment>
<dbReference type="Pfam" id="PF00583">
    <property type="entry name" value="Acetyltransf_1"/>
    <property type="match status" value="1"/>
</dbReference>
<dbReference type="Pfam" id="PF00696">
    <property type="entry name" value="AA_kinase"/>
    <property type="match status" value="1"/>
</dbReference>
<dbReference type="AlphaFoldDB" id="A0A840MHS6"/>
<dbReference type="NCBIfam" id="TIGR01890">
    <property type="entry name" value="N-Ac-Glu-synth"/>
    <property type="match status" value="1"/>
</dbReference>
<dbReference type="EC" id="2.3.1.1" evidence="8"/>
<organism evidence="10 11">
    <name type="scientific">Chitinivorax tropicus</name>
    <dbReference type="NCBI Taxonomy" id="714531"/>
    <lineage>
        <taxon>Bacteria</taxon>
        <taxon>Pseudomonadati</taxon>
        <taxon>Pseudomonadota</taxon>
        <taxon>Betaproteobacteria</taxon>
        <taxon>Chitinivorax</taxon>
    </lineage>
</organism>
<name>A0A840MHS6_9PROT</name>
<evidence type="ECO:0000256" key="3">
    <source>
        <dbReference type="ARBA" id="ARBA00022571"/>
    </source>
</evidence>
<dbReference type="Gene3D" id="3.40.630.30">
    <property type="match status" value="1"/>
</dbReference>
<dbReference type="CDD" id="cd04237">
    <property type="entry name" value="AAK_NAGS-ABP"/>
    <property type="match status" value="1"/>
</dbReference>
<proteinExistence type="inferred from homology"/>
<reference evidence="10 11" key="1">
    <citation type="submission" date="2020-08" db="EMBL/GenBank/DDBJ databases">
        <title>Genomic Encyclopedia of Type Strains, Phase IV (KMG-IV): sequencing the most valuable type-strain genomes for metagenomic binning, comparative biology and taxonomic classification.</title>
        <authorList>
            <person name="Goeker M."/>
        </authorList>
    </citation>
    <scope>NUCLEOTIDE SEQUENCE [LARGE SCALE GENOMIC DNA]</scope>
    <source>
        <strain evidence="10 11">DSM 27165</strain>
    </source>
</reference>
<dbReference type="EMBL" id="JACHHY010000002">
    <property type="protein sequence ID" value="MBB5017075.1"/>
    <property type="molecule type" value="Genomic_DNA"/>
</dbReference>
<dbReference type="Proteomes" id="UP000575898">
    <property type="component" value="Unassembled WGS sequence"/>
</dbReference>
<evidence type="ECO:0000259" key="9">
    <source>
        <dbReference type="PROSITE" id="PS51186"/>
    </source>
</evidence>
<comment type="caution">
    <text evidence="10">The sequence shown here is derived from an EMBL/GenBank/DDBJ whole genome shotgun (WGS) entry which is preliminary data.</text>
</comment>
<evidence type="ECO:0000313" key="11">
    <source>
        <dbReference type="Proteomes" id="UP000575898"/>
    </source>
</evidence>
<dbReference type="RefSeq" id="WP_184034338.1">
    <property type="nucleotide sequence ID" value="NZ_JACHHY010000002.1"/>
</dbReference>
<accession>A0A840MHS6</accession>
<evidence type="ECO:0000256" key="2">
    <source>
        <dbReference type="ARBA" id="ARBA00009145"/>
    </source>
</evidence>
<comment type="subcellular location">
    <subcellularLocation>
        <location evidence="8">Cytoplasm</location>
    </subcellularLocation>
</comment>
<dbReference type="SUPFAM" id="SSF55729">
    <property type="entry name" value="Acyl-CoA N-acyltransferases (Nat)"/>
    <property type="match status" value="1"/>
</dbReference>
<dbReference type="InterPro" id="IPR000182">
    <property type="entry name" value="GNAT_dom"/>
</dbReference>
<dbReference type="InterPro" id="IPR016181">
    <property type="entry name" value="Acyl_CoA_acyltransferase"/>
</dbReference>
<dbReference type="PANTHER" id="PTHR30602:SF12">
    <property type="entry name" value="AMINO-ACID ACETYLTRANSFERASE NAGS1, CHLOROPLASTIC-RELATED"/>
    <property type="match status" value="1"/>
</dbReference>
<evidence type="ECO:0000256" key="6">
    <source>
        <dbReference type="ARBA" id="ARBA00023315"/>
    </source>
</evidence>
<dbReference type="NCBIfam" id="NF003641">
    <property type="entry name" value="PRK05279.1"/>
    <property type="match status" value="1"/>
</dbReference>
<dbReference type="CDD" id="cd04301">
    <property type="entry name" value="NAT_SF"/>
    <property type="match status" value="1"/>
</dbReference>
<evidence type="ECO:0000256" key="7">
    <source>
        <dbReference type="ARBA" id="ARBA00048372"/>
    </source>
</evidence>
<evidence type="ECO:0000313" key="10">
    <source>
        <dbReference type="EMBL" id="MBB5017075.1"/>
    </source>
</evidence>
<feature type="domain" description="N-acetyltransferase" evidence="9">
    <location>
        <begin position="294"/>
        <end position="441"/>
    </location>
</feature>
<dbReference type="GO" id="GO:0004042">
    <property type="term" value="F:L-glutamate N-acetyltransferase activity"/>
    <property type="evidence" value="ECO:0007669"/>
    <property type="project" value="UniProtKB-UniRule"/>
</dbReference>
<dbReference type="HAMAP" id="MF_01105">
    <property type="entry name" value="N_acetyl_glu_synth"/>
    <property type="match status" value="1"/>
</dbReference>
<evidence type="ECO:0000256" key="4">
    <source>
        <dbReference type="ARBA" id="ARBA00022605"/>
    </source>
</evidence>
<sequence>MQNSDHLAEFVDWFRASAPYIHAFRGKTFVVAFGGEVVQDGSFYSLTHDLNLLVSLGVRLVLVHGTRPQIEAEMAEKGLTPEYHDGIRITDGDALECAKQSVGQVRVEIEAALSMGLPNSPMAGADIRVASGNYVTAQPMGVRNGIDFNYTGKVRKINTMMINGSLDDGEIVLLSPLGYSPTGEVFNLTLENVATEAAVALRADKLVFLTGSVGVVNRHGELLSELSAQKAQKILDVATDLTEDIRLYLPGAIRAARNGVPRAHLINRRVDGGLIMELFTREGIGTMVTAEPLEQIRQATIDDVGGILALIEPLEEEGVLVKRSRELLEMEINQFTVLKRYDMVIGCVALYPYLENNMAELACLAVEPEFRDRGLGDKLLQELERRARNLGDIRRLFVLTTRTAHWFIERGFKPASVDDLPLEKQRFYNYQRRSKVFIKTL</sequence>
<keyword evidence="8" id="KW-0963">Cytoplasm</keyword>
<evidence type="ECO:0000256" key="8">
    <source>
        <dbReference type="HAMAP-Rule" id="MF_01105"/>
    </source>
</evidence>
<keyword evidence="6 8" id="KW-0012">Acyltransferase</keyword>
<dbReference type="GO" id="GO:0005737">
    <property type="term" value="C:cytoplasm"/>
    <property type="evidence" value="ECO:0007669"/>
    <property type="project" value="UniProtKB-SubCell"/>
</dbReference>
<keyword evidence="3 8" id="KW-0055">Arginine biosynthesis</keyword>
<dbReference type="InterPro" id="IPR036393">
    <property type="entry name" value="AceGlu_kinase-like_sf"/>
</dbReference>
<dbReference type="SUPFAM" id="SSF53633">
    <property type="entry name" value="Carbamate kinase-like"/>
    <property type="match status" value="1"/>
</dbReference>
<dbReference type="PIRSF" id="PIRSF000423">
    <property type="entry name" value="ArgA"/>
    <property type="match status" value="1"/>
</dbReference>
<gene>
    <name evidence="8" type="primary">argA</name>
    <name evidence="10" type="ORF">HNQ59_000337</name>
</gene>
<dbReference type="InterPro" id="IPR033719">
    <property type="entry name" value="NAGS_kin"/>
</dbReference>
<dbReference type="InterPro" id="IPR010167">
    <property type="entry name" value="NH2A_AcTrfase"/>
</dbReference>
<evidence type="ECO:0000256" key="5">
    <source>
        <dbReference type="ARBA" id="ARBA00022679"/>
    </source>
</evidence>
<protein>
    <recommendedName>
        <fullName evidence="8">Amino-acid acetyltransferase</fullName>
        <ecNumber evidence="8">2.3.1.1</ecNumber>
    </recommendedName>
    <alternativeName>
        <fullName evidence="8">N-acetylglutamate synthase</fullName>
        <shortName evidence="8">AGS</shortName>
        <shortName evidence="8">NAGS</shortName>
    </alternativeName>
</protein>
<dbReference type="InterPro" id="IPR001048">
    <property type="entry name" value="Asp/Glu/Uridylate_kinase"/>
</dbReference>
<dbReference type="Gene3D" id="3.40.1160.10">
    <property type="entry name" value="Acetylglutamate kinase-like"/>
    <property type="match status" value="1"/>
</dbReference>
<dbReference type="PANTHER" id="PTHR30602">
    <property type="entry name" value="AMINO-ACID ACETYLTRANSFERASE"/>
    <property type="match status" value="1"/>
</dbReference>
<dbReference type="PROSITE" id="PS51186">
    <property type="entry name" value="GNAT"/>
    <property type="match status" value="1"/>
</dbReference>
<dbReference type="UniPathway" id="UPA00068">
    <property type="reaction ID" value="UER00106"/>
</dbReference>
<comment type="catalytic activity">
    <reaction evidence="7 8">
        <text>L-glutamate + acetyl-CoA = N-acetyl-L-glutamate + CoA + H(+)</text>
        <dbReference type="Rhea" id="RHEA:24292"/>
        <dbReference type="ChEBI" id="CHEBI:15378"/>
        <dbReference type="ChEBI" id="CHEBI:29985"/>
        <dbReference type="ChEBI" id="CHEBI:44337"/>
        <dbReference type="ChEBI" id="CHEBI:57287"/>
        <dbReference type="ChEBI" id="CHEBI:57288"/>
        <dbReference type="EC" id="2.3.1.1"/>
    </reaction>
</comment>
<keyword evidence="11" id="KW-1185">Reference proteome</keyword>
<keyword evidence="4 8" id="KW-0028">Amino-acid biosynthesis</keyword>
<keyword evidence="5 8" id="KW-0808">Transferase</keyword>
<comment type="similarity">
    <text evidence="2 8">Belongs to the acetyltransferase family. ArgA subfamily.</text>
</comment>
<evidence type="ECO:0000256" key="1">
    <source>
        <dbReference type="ARBA" id="ARBA00004925"/>
    </source>
</evidence>
<comment type="pathway">
    <text evidence="1 8">Amino-acid biosynthesis; L-arginine biosynthesis; N(2)-acetyl-L-ornithine from L-glutamate: step 1/4.</text>
</comment>